<keyword evidence="3" id="KW-0964">Secreted</keyword>
<evidence type="ECO:0000313" key="8">
    <source>
        <dbReference type="EnsemblMetazoa" id="XP_038067059.1"/>
    </source>
</evidence>
<proteinExistence type="predicted"/>
<dbReference type="AlphaFoldDB" id="A0A914AU75"/>
<dbReference type="GeneID" id="119737059"/>
<dbReference type="SUPFAM" id="SSF49785">
    <property type="entry name" value="Galactose-binding domain-like"/>
    <property type="match status" value="1"/>
</dbReference>
<name>A0A914AU75_PATMI</name>
<dbReference type="PANTHER" id="PTHR46806:SF5">
    <property type="entry name" value="F5_8 TYPE C DOMAIN-CONTAINING PROTEIN"/>
    <property type="match status" value="1"/>
</dbReference>
<dbReference type="EnsemblMetazoa" id="XM_038211131.1">
    <property type="protein sequence ID" value="XP_038067059.1"/>
    <property type="gene ID" value="LOC119737059"/>
</dbReference>
<evidence type="ECO:0000313" key="9">
    <source>
        <dbReference type="Proteomes" id="UP000887568"/>
    </source>
</evidence>
<dbReference type="RefSeq" id="XP_038067059.1">
    <property type="nucleotide sequence ID" value="XM_038211131.1"/>
</dbReference>
<feature type="domain" description="F5/8 type C" evidence="7">
    <location>
        <begin position="1"/>
        <end position="73"/>
    </location>
</feature>
<dbReference type="InterPro" id="IPR050633">
    <property type="entry name" value="Neuropilin_MCO_CoagFactor"/>
</dbReference>
<keyword evidence="5" id="KW-0472">Membrane</keyword>
<dbReference type="Pfam" id="PF00754">
    <property type="entry name" value="F5_F8_type_C"/>
    <property type="match status" value="1"/>
</dbReference>
<dbReference type="GO" id="GO:0012505">
    <property type="term" value="C:endomembrane system"/>
    <property type="evidence" value="ECO:0007669"/>
    <property type="project" value="UniProtKB-SubCell"/>
</dbReference>
<keyword evidence="6" id="KW-1015">Disulfide bond</keyword>
<evidence type="ECO:0000256" key="5">
    <source>
        <dbReference type="ARBA" id="ARBA00023136"/>
    </source>
</evidence>
<evidence type="ECO:0000256" key="1">
    <source>
        <dbReference type="ARBA" id="ARBA00004184"/>
    </source>
</evidence>
<dbReference type="PROSITE" id="PS01286">
    <property type="entry name" value="FA58C_2"/>
    <property type="match status" value="1"/>
</dbReference>
<dbReference type="OrthoDB" id="6018330at2759"/>
<protein>
    <recommendedName>
        <fullName evidence="7">F5/8 type C domain-containing protein</fullName>
    </recommendedName>
</protein>
<evidence type="ECO:0000256" key="4">
    <source>
        <dbReference type="ARBA" id="ARBA00022889"/>
    </source>
</evidence>
<comment type="subcellular location">
    <subcellularLocation>
        <location evidence="1">Endomembrane system</location>
        <topology evidence="1">Peripheral membrane protein</topology>
    </subcellularLocation>
    <subcellularLocation>
        <location evidence="2">Secreted</location>
    </subcellularLocation>
</comment>
<keyword evidence="4" id="KW-0130">Cell adhesion</keyword>
<keyword evidence="9" id="KW-1185">Reference proteome</keyword>
<dbReference type="Proteomes" id="UP000887568">
    <property type="component" value="Unplaced"/>
</dbReference>
<evidence type="ECO:0000256" key="2">
    <source>
        <dbReference type="ARBA" id="ARBA00004613"/>
    </source>
</evidence>
<dbReference type="InterPro" id="IPR000421">
    <property type="entry name" value="FA58C"/>
</dbReference>
<accession>A0A914AU75</accession>
<evidence type="ECO:0000256" key="6">
    <source>
        <dbReference type="ARBA" id="ARBA00023157"/>
    </source>
</evidence>
<dbReference type="GO" id="GO:0038023">
    <property type="term" value="F:signaling receptor activity"/>
    <property type="evidence" value="ECO:0007669"/>
    <property type="project" value="TreeGrafter"/>
</dbReference>
<dbReference type="Gene3D" id="2.60.120.260">
    <property type="entry name" value="Galactose-binding domain-like"/>
    <property type="match status" value="1"/>
</dbReference>
<dbReference type="GO" id="GO:0005576">
    <property type="term" value="C:extracellular region"/>
    <property type="evidence" value="ECO:0007669"/>
    <property type="project" value="UniProtKB-SubCell"/>
</dbReference>
<dbReference type="GO" id="GO:0007155">
    <property type="term" value="P:cell adhesion"/>
    <property type="evidence" value="ECO:0007669"/>
    <property type="project" value="UniProtKB-KW"/>
</dbReference>
<evidence type="ECO:0000259" key="7">
    <source>
        <dbReference type="PROSITE" id="PS50022"/>
    </source>
</evidence>
<dbReference type="InterPro" id="IPR008979">
    <property type="entry name" value="Galactose-bd-like_sf"/>
</dbReference>
<dbReference type="GO" id="GO:0005886">
    <property type="term" value="C:plasma membrane"/>
    <property type="evidence" value="ECO:0007669"/>
    <property type="project" value="TreeGrafter"/>
</dbReference>
<reference evidence="8" key="1">
    <citation type="submission" date="2022-11" db="UniProtKB">
        <authorList>
            <consortium name="EnsemblMetazoa"/>
        </authorList>
    </citation>
    <scope>IDENTIFICATION</scope>
</reference>
<sequence length="76" mass="8971">MWTKTYKIKYSTDNVVWSYVTDNDGNHIEFQGNTNNEIHVSVYFPAPLLTRFIQIEPVTWEEGICLRLELLGCRVY</sequence>
<organism evidence="8 9">
    <name type="scientific">Patiria miniata</name>
    <name type="common">Bat star</name>
    <name type="synonym">Asterina miniata</name>
    <dbReference type="NCBI Taxonomy" id="46514"/>
    <lineage>
        <taxon>Eukaryota</taxon>
        <taxon>Metazoa</taxon>
        <taxon>Echinodermata</taxon>
        <taxon>Eleutherozoa</taxon>
        <taxon>Asterozoa</taxon>
        <taxon>Asteroidea</taxon>
        <taxon>Valvatacea</taxon>
        <taxon>Valvatida</taxon>
        <taxon>Asterinidae</taxon>
        <taxon>Patiria</taxon>
    </lineage>
</organism>
<evidence type="ECO:0000256" key="3">
    <source>
        <dbReference type="ARBA" id="ARBA00022525"/>
    </source>
</evidence>
<dbReference type="PANTHER" id="PTHR46806">
    <property type="entry name" value="F5/8 TYPE C DOMAIN-CONTAINING PROTEIN"/>
    <property type="match status" value="1"/>
</dbReference>
<dbReference type="PROSITE" id="PS50022">
    <property type="entry name" value="FA58C_3"/>
    <property type="match status" value="1"/>
</dbReference>